<accession>U4KX55</accession>
<dbReference type="Pfam" id="PF18596">
    <property type="entry name" value="Sld7_C"/>
    <property type="match status" value="1"/>
</dbReference>
<sequence>MDIWKGSFEVPYVGGKNRKLDDLCLSTDLQAPAPSPSIAHHIKSHLSNSSFSFLSYLPPSRVPFFLASGPSLHVTTSSPETSDFFRQLFLSALPKLDASAAVDTEETIEQSRIALLLRVIPATAVEDENKGDWGITELLIYGAITYPAPTDAAQTPPNSSPHPAIGPIPVISVHALPLSSRHGFTTHIPVKREPGQDEARYITPNPQDVLNPVISRSTKKRRADALDRAVDKKLAKKQRIIDARTALGKDAGVNTANLLPEEVLDRQGSPEPLALKRRISMAQGEEGGLKIEHRRTSSASIMSNGISTATAVSRPNSRGRPTLERKPTIIKKEHFSEVAEAESKNRDLLNKIVLEEMKRLGMKDYRKDRAKSVMPAGEDMLEVTVAGEEREQWKKWEEEREEYKNVFHHTVKATTFALRRHKFSEMPVATEHMRRAVSQLLDVFLAAEKEDTMDTLPGEIET</sequence>
<organism evidence="3 4">
    <name type="scientific">Pyronema omphalodes (strain CBS 100304)</name>
    <name type="common">Pyronema confluens</name>
    <dbReference type="NCBI Taxonomy" id="1076935"/>
    <lineage>
        <taxon>Eukaryota</taxon>
        <taxon>Fungi</taxon>
        <taxon>Dikarya</taxon>
        <taxon>Ascomycota</taxon>
        <taxon>Pezizomycotina</taxon>
        <taxon>Pezizomycetes</taxon>
        <taxon>Pezizales</taxon>
        <taxon>Pyronemataceae</taxon>
        <taxon>Pyronema</taxon>
    </lineage>
</organism>
<keyword evidence="1" id="KW-0175">Coiled coil</keyword>
<dbReference type="EMBL" id="HF935298">
    <property type="protein sequence ID" value="CCX06577.1"/>
    <property type="molecule type" value="Genomic_DNA"/>
</dbReference>
<feature type="domain" description="Sld7 C-terminal" evidence="2">
    <location>
        <begin position="342"/>
        <end position="445"/>
    </location>
</feature>
<feature type="coiled-coil region" evidence="1">
    <location>
        <begin position="331"/>
        <end position="358"/>
    </location>
</feature>
<evidence type="ECO:0000313" key="4">
    <source>
        <dbReference type="Proteomes" id="UP000018144"/>
    </source>
</evidence>
<dbReference type="Proteomes" id="UP000018144">
    <property type="component" value="Unassembled WGS sequence"/>
</dbReference>
<dbReference type="OrthoDB" id="4205424at2759"/>
<dbReference type="AlphaFoldDB" id="U4KX55"/>
<gene>
    <name evidence="3" type="ORF">PCON_06164</name>
</gene>
<proteinExistence type="predicted"/>
<reference evidence="3 4" key="1">
    <citation type="journal article" date="2013" name="PLoS Genet.">
        <title>The genome and development-dependent transcriptomes of Pyronema confluens: a window into fungal evolution.</title>
        <authorList>
            <person name="Traeger S."/>
            <person name="Altegoer F."/>
            <person name="Freitag M."/>
            <person name="Gabaldon T."/>
            <person name="Kempken F."/>
            <person name="Kumar A."/>
            <person name="Marcet-Houben M."/>
            <person name="Poggeler S."/>
            <person name="Stajich J.E."/>
            <person name="Nowrousian M."/>
        </authorList>
    </citation>
    <scope>NUCLEOTIDE SEQUENCE [LARGE SCALE GENOMIC DNA]</scope>
    <source>
        <strain evidence="4">CBS 100304</strain>
        <tissue evidence="3">Vegetative mycelium</tissue>
    </source>
</reference>
<name>U4KX55_PYROM</name>
<evidence type="ECO:0000313" key="3">
    <source>
        <dbReference type="EMBL" id="CCX06577.1"/>
    </source>
</evidence>
<dbReference type="eggNOG" id="ENOG502S7PV">
    <property type="taxonomic scope" value="Eukaryota"/>
</dbReference>
<evidence type="ECO:0000259" key="2">
    <source>
        <dbReference type="Pfam" id="PF18596"/>
    </source>
</evidence>
<keyword evidence="4" id="KW-1185">Reference proteome</keyword>
<evidence type="ECO:0000256" key="1">
    <source>
        <dbReference type="SAM" id="Coils"/>
    </source>
</evidence>
<dbReference type="InterPro" id="IPR041260">
    <property type="entry name" value="Sld7_C"/>
</dbReference>
<protein>
    <recommendedName>
        <fullName evidence="2">Sld7 C-terminal domain-containing protein</fullName>
    </recommendedName>
</protein>